<evidence type="ECO:0000256" key="1">
    <source>
        <dbReference type="SAM" id="MobiDB-lite"/>
    </source>
</evidence>
<comment type="caution">
    <text evidence="2">The sequence shown here is derived from an EMBL/GenBank/DDBJ whole genome shotgun (WGS) entry which is preliminary data.</text>
</comment>
<feature type="compositionally biased region" description="Low complexity" evidence="1">
    <location>
        <begin position="186"/>
        <end position="196"/>
    </location>
</feature>
<dbReference type="AlphaFoldDB" id="A0A9P6EU26"/>
<dbReference type="PROSITE" id="PS51257">
    <property type="entry name" value="PROKAR_LIPOPROTEIN"/>
    <property type="match status" value="1"/>
</dbReference>
<organism evidence="2 3">
    <name type="scientific">Crepidotus variabilis</name>
    <dbReference type="NCBI Taxonomy" id="179855"/>
    <lineage>
        <taxon>Eukaryota</taxon>
        <taxon>Fungi</taxon>
        <taxon>Dikarya</taxon>
        <taxon>Basidiomycota</taxon>
        <taxon>Agaricomycotina</taxon>
        <taxon>Agaricomycetes</taxon>
        <taxon>Agaricomycetidae</taxon>
        <taxon>Agaricales</taxon>
        <taxon>Agaricineae</taxon>
        <taxon>Crepidotaceae</taxon>
        <taxon>Crepidotus</taxon>
    </lineage>
</organism>
<evidence type="ECO:0000313" key="2">
    <source>
        <dbReference type="EMBL" id="KAF9535470.1"/>
    </source>
</evidence>
<name>A0A9P6EU26_9AGAR</name>
<feature type="compositionally biased region" description="Basic residues" evidence="1">
    <location>
        <begin position="203"/>
        <end position="219"/>
    </location>
</feature>
<gene>
    <name evidence="2" type="ORF">CPB83DRAFT_841807</name>
</gene>
<keyword evidence="3" id="KW-1185">Reference proteome</keyword>
<reference evidence="2" key="1">
    <citation type="submission" date="2020-11" db="EMBL/GenBank/DDBJ databases">
        <authorList>
            <consortium name="DOE Joint Genome Institute"/>
            <person name="Ahrendt S."/>
            <person name="Riley R."/>
            <person name="Andreopoulos W."/>
            <person name="Labutti K."/>
            <person name="Pangilinan J."/>
            <person name="Ruiz-Duenas F.J."/>
            <person name="Barrasa J.M."/>
            <person name="Sanchez-Garcia M."/>
            <person name="Camarero S."/>
            <person name="Miyauchi S."/>
            <person name="Serrano A."/>
            <person name="Linde D."/>
            <person name="Babiker R."/>
            <person name="Drula E."/>
            <person name="Ayuso-Fernandez I."/>
            <person name="Pacheco R."/>
            <person name="Padilla G."/>
            <person name="Ferreira P."/>
            <person name="Barriuso J."/>
            <person name="Kellner H."/>
            <person name="Castanera R."/>
            <person name="Alfaro M."/>
            <person name="Ramirez L."/>
            <person name="Pisabarro A.G."/>
            <person name="Kuo A."/>
            <person name="Tritt A."/>
            <person name="Lipzen A."/>
            <person name="He G."/>
            <person name="Yan M."/>
            <person name="Ng V."/>
            <person name="Cullen D."/>
            <person name="Martin F."/>
            <person name="Rosso M.-N."/>
            <person name="Henrissat B."/>
            <person name="Hibbett D."/>
            <person name="Martinez A.T."/>
            <person name="Grigoriev I.V."/>
        </authorList>
    </citation>
    <scope>NUCLEOTIDE SEQUENCE</scope>
    <source>
        <strain evidence="2">CBS 506.95</strain>
    </source>
</reference>
<evidence type="ECO:0000313" key="3">
    <source>
        <dbReference type="Proteomes" id="UP000807306"/>
    </source>
</evidence>
<dbReference type="EMBL" id="MU157824">
    <property type="protein sequence ID" value="KAF9535470.1"/>
    <property type="molecule type" value="Genomic_DNA"/>
</dbReference>
<dbReference type="Proteomes" id="UP000807306">
    <property type="component" value="Unassembled WGS sequence"/>
</dbReference>
<protein>
    <submittedName>
        <fullName evidence="2">Uncharacterized protein</fullName>
    </submittedName>
</protein>
<feature type="region of interest" description="Disordered" evidence="1">
    <location>
        <begin position="143"/>
        <end position="219"/>
    </location>
</feature>
<proteinExistence type="predicted"/>
<sequence>MDGGRDEFAQPAVYSLISCNSPEHHDTALDLDCHAVEQLDCVLKEVSKLSDYSPKGRCQEQLKALHDYTPSEESHFELQHNFHLLEDIAEEVELNKEYWQEQQASHVYGVEDPEDELHFLQDIPLTAFDKRIQSIEERYWPARTPSNEVIPPDLSRNARRRRIRKQKKTQRSTGPNDVAVTIEQPSNSSRFLSSNDSQDDAKKPRRQRTRKKKTKNQNA</sequence>
<feature type="compositionally biased region" description="Basic residues" evidence="1">
    <location>
        <begin position="157"/>
        <end position="170"/>
    </location>
</feature>
<accession>A0A9P6EU26</accession>